<feature type="region of interest" description="Disordered" evidence="1">
    <location>
        <begin position="67"/>
        <end position="98"/>
    </location>
</feature>
<reference evidence="2" key="1">
    <citation type="submission" date="2022-10" db="EMBL/GenBank/DDBJ databases">
        <title>The complete genomes of actinobacterial strains from the NBC collection.</title>
        <authorList>
            <person name="Joergensen T.S."/>
            <person name="Alvarez Arevalo M."/>
            <person name="Sterndorff E.B."/>
            <person name="Faurdal D."/>
            <person name="Vuksanovic O."/>
            <person name="Mourched A.-S."/>
            <person name="Charusanti P."/>
            <person name="Shaw S."/>
            <person name="Blin K."/>
            <person name="Weber T."/>
        </authorList>
    </citation>
    <scope>NUCLEOTIDE SEQUENCE</scope>
    <source>
        <strain evidence="2">NBC_00060</strain>
    </source>
</reference>
<dbReference type="EMBL" id="CP108253">
    <property type="protein sequence ID" value="WTU44960.1"/>
    <property type="molecule type" value="Genomic_DNA"/>
</dbReference>
<proteinExistence type="predicted"/>
<organism evidence="2">
    <name type="scientific">Streptomyces sp. NBC_00060</name>
    <dbReference type="NCBI Taxonomy" id="2975636"/>
    <lineage>
        <taxon>Bacteria</taxon>
        <taxon>Bacillati</taxon>
        <taxon>Actinomycetota</taxon>
        <taxon>Actinomycetes</taxon>
        <taxon>Kitasatosporales</taxon>
        <taxon>Streptomycetaceae</taxon>
        <taxon>Streptomyces</taxon>
    </lineage>
</organism>
<feature type="compositionally biased region" description="Basic and acidic residues" evidence="1">
    <location>
        <begin position="249"/>
        <end position="263"/>
    </location>
</feature>
<feature type="region of interest" description="Disordered" evidence="1">
    <location>
        <begin position="249"/>
        <end position="351"/>
    </location>
</feature>
<feature type="compositionally biased region" description="Basic and acidic residues" evidence="1">
    <location>
        <begin position="1"/>
        <end position="10"/>
    </location>
</feature>
<evidence type="ECO:0000256" key="1">
    <source>
        <dbReference type="SAM" id="MobiDB-lite"/>
    </source>
</evidence>
<dbReference type="AlphaFoldDB" id="A0AAU2HCF7"/>
<gene>
    <name evidence="2" type="ORF">OHV25_38020</name>
</gene>
<feature type="region of interest" description="Disordered" evidence="1">
    <location>
        <begin position="1"/>
        <end position="52"/>
    </location>
</feature>
<feature type="compositionally biased region" description="Low complexity" evidence="1">
    <location>
        <begin position="67"/>
        <end position="78"/>
    </location>
</feature>
<sequence>MPERERKPDSTPRTPHTPLREATSARLPETALAMTAHNAPNSVTHPPGPGMHVLQRAAGNGALAKALAARRSASTRGAPTPPTVQRAGADSTDAGPSDAVTYRLQIQVKKQRRMVDPQYWDGNDIGHAWVVLYTKTGGSTSYKSYGFFPSSPLDGRREALSTVPGVVKRNWDLPEGATSAFETDLTQEQVLKFKEYIDQHENEKYSLLRYNCVSFARGAFKAATGKSAPGLELPLLENPNLLQDFIKRTNEKQGKPRAGERVADAYAGDPSPTRSERVALEAANAAGSDSGGEWVPGHESPASAANSPALPPQQHTPGRMLLESESDSDESARGRPTAPPTQPAQRRFSLD</sequence>
<protein>
    <recommendedName>
        <fullName evidence="3">PPPDE domain-containing protein</fullName>
    </recommendedName>
</protein>
<accession>A0AAU2HCF7</accession>
<name>A0AAU2HCF7_9ACTN</name>
<evidence type="ECO:0000313" key="2">
    <source>
        <dbReference type="EMBL" id="WTU44960.1"/>
    </source>
</evidence>
<evidence type="ECO:0008006" key="3">
    <source>
        <dbReference type="Google" id="ProtNLM"/>
    </source>
</evidence>